<name>A0A6P7G6M2_DIAVI</name>
<organism evidence="8">
    <name type="scientific">Diabrotica virgifera virgifera</name>
    <name type="common">western corn rootworm</name>
    <dbReference type="NCBI Taxonomy" id="50390"/>
    <lineage>
        <taxon>Eukaryota</taxon>
        <taxon>Metazoa</taxon>
        <taxon>Ecdysozoa</taxon>
        <taxon>Arthropoda</taxon>
        <taxon>Hexapoda</taxon>
        <taxon>Insecta</taxon>
        <taxon>Pterygota</taxon>
        <taxon>Neoptera</taxon>
        <taxon>Endopterygota</taxon>
        <taxon>Coleoptera</taxon>
        <taxon>Polyphaga</taxon>
        <taxon>Cucujiformia</taxon>
        <taxon>Chrysomeloidea</taxon>
        <taxon>Chrysomelidae</taxon>
        <taxon>Galerucinae</taxon>
        <taxon>Diabroticina</taxon>
        <taxon>Diabroticites</taxon>
        <taxon>Diabrotica</taxon>
    </lineage>
</organism>
<evidence type="ECO:0000256" key="1">
    <source>
        <dbReference type="ARBA" id="ARBA00010790"/>
    </source>
</evidence>
<dbReference type="InterPro" id="IPR036188">
    <property type="entry name" value="FAD/NAD-bd_sf"/>
</dbReference>
<accession>A0A6P7G6M2</accession>
<evidence type="ECO:0000256" key="3">
    <source>
        <dbReference type="PIRSR" id="PIRSR000137-2"/>
    </source>
</evidence>
<dbReference type="SUPFAM" id="SSF51905">
    <property type="entry name" value="FAD/NAD(P)-binding domain"/>
    <property type="match status" value="1"/>
</dbReference>
<dbReference type="GO" id="GO:0050660">
    <property type="term" value="F:flavin adenine dinucleotide binding"/>
    <property type="evidence" value="ECO:0007669"/>
    <property type="project" value="InterPro"/>
</dbReference>
<keyword evidence="5" id="KW-0732">Signal</keyword>
<evidence type="ECO:0000256" key="2">
    <source>
        <dbReference type="PIRSR" id="PIRSR000137-1"/>
    </source>
</evidence>
<keyword evidence="4" id="KW-0285">Flavoprotein</keyword>
<dbReference type="Gene3D" id="3.50.50.60">
    <property type="entry name" value="FAD/NAD(P)-binding domain"/>
    <property type="match status" value="1"/>
</dbReference>
<feature type="domain" description="Glucose-methanol-choline oxidoreductase N-terminal" evidence="7">
    <location>
        <begin position="314"/>
        <end position="328"/>
    </location>
</feature>
<dbReference type="Pfam" id="PF00732">
    <property type="entry name" value="GMC_oxred_N"/>
    <property type="match status" value="1"/>
</dbReference>
<dbReference type="InParanoid" id="A0A6P7G6M2"/>
<feature type="active site" description="Proton acceptor" evidence="2">
    <location>
        <position position="591"/>
    </location>
</feature>
<dbReference type="RefSeq" id="XP_028140175.1">
    <property type="nucleotide sequence ID" value="XM_028284374.1"/>
</dbReference>
<dbReference type="InterPro" id="IPR000172">
    <property type="entry name" value="GMC_OxRdtase_N"/>
</dbReference>
<keyword evidence="3 4" id="KW-0274">FAD</keyword>
<comment type="cofactor">
    <cofactor evidence="3">
        <name>FAD</name>
        <dbReference type="ChEBI" id="CHEBI:57692"/>
    </cofactor>
</comment>
<evidence type="ECO:0000256" key="5">
    <source>
        <dbReference type="SAM" id="SignalP"/>
    </source>
</evidence>
<reference evidence="8" key="1">
    <citation type="submission" date="2025-08" db="UniProtKB">
        <authorList>
            <consortium name="RefSeq"/>
        </authorList>
    </citation>
    <scope>IDENTIFICATION</scope>
    <source>
        <tissue evidence="8">Whole insect</tissue>
    </source>
</reference>
<dbReference type="PANTHER" id="PTHR11552:SF158">
    <property type="entry name" value="GH23626P-RELATED"/>
    <property type="match status" value="1"/>
</dbReference>
<feature type="binding site" evidence="3">
    <location>
        <position position="279"/>
    </location>
    <ligand>
        <name>FAD</name>
        <dbReference type="ChEBI" id="CHEBI:57692"/>
    </ligand>
</feature>
<dbReference type="GO" id="GO:0016614">
    <property type="term" value="F:oxidoreductase activity, acting on CH-OH group of donors"/>
    <property type="evidence" value="ECO:0007669"/>
    <property type="project" value="InterPro"/>
</dbReference>
<dbReference type="PANTHER" id="PTHR11552">
    <property type="entry name" value="GLUCOSE-METHANOL-CHOLINE GMC OXIDOREDUCTASE"/>
    <property type="match status" value="1"/>
</dbReference>
<feature type="binding site" evidence="3">
    <location>
        <begin position="151"/>
        <end position="154"/>
    </location>
    <ligand>
        <name>FAD</name>
        <dbReference type="ChEBI" id="CHEBI:57692"/>
    </ligand>
</feature>
<dbReference type="PROSITE" id="PS00623">
    <property type="entry name" value="GMC_OXRED_1"/>
    <property type="match status" value="1"/>
</dbReference>
<dbReference type="Gene3D" id="3.30.560.10">
    <property type="entry name" value="Glucose Oxidase, domain 3"/>
    <property type="match status" value="1"/>
</dbReference>
<gene>
    <name evidence="8" type="primary">LOC114334336</name>
</gene>
<protein>
    <submittedName>
        <fullName evidence="8">Glucose dehydrogenase [FAD, quinone]-like</fullName>
    </submittedName>
</protein>
<feature type="domain" description="Glucose-methanol-choline oxidoreductase N-terminal" evidence="6">
    <location>
        <begin position="141"/>
        <end position="164"/>
    </location>
</feature>
<evidence type="ECO:0000259" key="6">
    <source>
        <dbReference type="PROSITE" id="PS00623"/>
    </source>
</evidence>
<feature type="binding site" evidence="3">
    <location>
        <position position="143"/>
    </location>
    <ligand>
        <name>FAD</name>
        <dbReference type="ChEBI" id="CHEBI:57692"/>
    </ligand>
</feature>
<feature type="binding site" evidence="3">
    <location>
        <position position="147"/>
    </location>
    <ligand>
        <name>FAD</name>
        <dbReference type="ChEBI" id="CHEBI:57692"/>
    </ligand>
</feature>
<feature type="signal peptide" evidence="5">
    <location>
        <begin position="1"/>
        <end position="18"/>
    </location>
</feature>
<evidence type="ECO:0000313" key="8">
    <source>
        <dbReference type="RefSeq" id="XP_028140175.1"/>
    </source>
</evidence>
<dbReference type="PROSITE" id="PS00624">
    <property type="entry name" value="GMC_OXRED_2"/>
    <property type="match status" value="1"/>
</dbReference>
<evidence type="ECO:0000259" key="7">
    <source>
        <dbReference type="PROSITE" id="PS00624"/>
    </source>
</evidence>
<dbReference type="AlphaFoldDB" id="A0A6P7G6M2"/>
<evidence type="ECO:0000256" key="4">
    <source>
        <dbReference type="RuleBase" id="RU003968"/>
    </source>
</evidence>
<dbReference type="SUPFAM" id="SSF54373">
    <property type="entry name" value="FAD-linked reductases, C-terminal domain"/>
    <property type="match status" value="1"/>
</dbReference>
<dbReference type="InterPro" id="IPR012132">
    <property type="entry name" value="GMC_OxRdtase"/>
</dbReference>
<comment type="similarity">
    <text evidence="1 4">Belongs to the GMC oxidoreductase family.</text>
</comment>
<dbReference type="Pfam" id="PF05199">
    <property type="entry name" value="GMC_oxred_C"/>
    <property type="match status" value="1"/>
</dbReference>
<feature type="chain" id="PRO_5028170277" evidence="5">
    <location>
        <begin position="19"/>
        <end position="627"/>
    </location>
</feature>
<dbReference type="InterPro" id="IPR007867">
    <property type="entry name" value="GMC_OxRtase_C"/>
</dbReference>
<proteinExistence type="inferred from homology"/>
<sequence length="627" mass="69729">MKCGVIFFLVYNLALGAADTELDNLYNEVQSVLAGVQSYQVPVDNSALFTITNDTIVEYEDYDFVIIGAGAAGAVLANRLSEIYSWRILLLEAGGNSNKFSEIPQLIANLRRTDMNWGYFSTPQKTCCQGMINKQCIYPRGKVLGGTTTINGGVYSRGPRSDYNLWAAMGNTGWSYDEVLPYFKKSEFNALTEYDEGYHGSSGYLYVNRTTPPSVVAEAFCKANLEKGLKDIDYNGRQQIGVSRMEFNIKYNIKQNSERAFLDTIKERNNLDIVLNAAVNKIVIVKDEAKLVTFVKNGTLHKVKARKEVILSAGAINSPQLLMVSGVGPKKDLEKLGIPIKVDLPQVGKNLQDHPMFVNLYFRTNQTAPSTTLKEKLALYLQKQTPLTNGAGLEQVAFLNSKTILFGDPDIELMTFAPPSSVPPNPKFAFNFDESNSAVYKNYNPLTDVSILVSLLKVKSRGQVTLKSSNIVDFPLIDLNFFSDAKGEDIATMYKGIQYALSLLNTKAFKSVNATLVSTQPNCEQYKNKGDKEYWYCALRQMTSTEYHTAGTTRMGLRPTDSVVNKDCIVHNIRNLRVVDAGVMPEIPQAHVNAAVYMIAEKISDVIKCKHGKLNSPKCNYKPKILF</sequence>
<feature type="active site" description="Proton donor" evidence="2">
    <location>
        <position position="548"/>
    </location>
</feature>
<dbReference type="PIRSF" id="PIRSF000137">
    <property type="entry name" value="Alcohol_oxidase"/>
    <property type="match status" value="1"/>
</dbReference>